<evidence type="ECO:0000313" key="2">
    <source>
        <dbReference type="Proteomes" id="UP001501536"/>
    </source>
</evidence>
<dbReference type="EMBL" id="BAABCJ010000006">
    <property type="protein sequence ID" value="GAA3709503.1"/>
    <property type="molecule type" value="Genomic_DNA"/>
</dbReference>
<keyword evidence="2" id="KW-1185">Reference proteome</keyword>
<dbReference type="Proteomes" id="UP001501536">
    <property type="component" value="Unassembled WGS sequence"/>
</dbReference>
<dbReference type="RefSeq" id="WP_344884929.1">
    <property type="nucleotide sequence ID" value="NZ_BAABCJ010000006.1"/>
</dbReference>
<organism evidence="1 2">
    <name type="scientific">Zhihengliuella alba</name>
    <dbReference type="NCBI Taxonomy" id="547018"/>
    <lineage>
        <taxon>Bacteria</taxon>
        <taxon>Bacillati</taxon>
        <taxon>Actinomycetota</taxon>
        <taxon>Actinomycetes</taxon>
        <taxon>Micrococcales</taxon>
        <taxon>Micrococcaceae</taxon>
        <taxon>Zhihengliuella</taxon>
    </lineage>
</organism>
<gene>
    <name evidence="1" type="ORF">GCM10022377_23960</name>
</gene>
<accession>A0ABP7DXV7</accession>
<protein>
    <recommendedName>
        <fullName evidence="3">WXG100 family type VII secretion target</fullName>
    </recommendedName>
</protein>
<comment type="caution">
    <text evidence="1">The sequence shown here is derived from an EMBL/GenBank/DDBJ whole genome shotgun (WGS) entry which is preliminary data.</text>
</comment>
<proteinExistence type="predicted"/>
<evidence type="ECO:0008006" key="3">
    <source>
        <dbReference type="Google" id="ProtNLM"/>
    </source>
</evidence>
<evidence type="ECO:0000313" key="1">
    <source>
        <dbReference type="EMBL" id="GAA3709503.1"/>
    </source>
</evidence>
<sequence>MAYEVDTSCYEGWADPETIRTAASDLGKKAGNVETDVDTCSTTWGSLQSFIEIDDYSSSTQFKESFVEIKRHGGFVADGGEKAEAALKAFADTVDAELGIVENILGQIAYFRGEVANLDETDATAVAEAEGTQRWLQGLVDGTQTNYENAEKACANTLNGIYDKVLDQGGGIAGPWGTAALTVAGNSTGFVRIDPSRKVPVYGYRTPAYDPRDYYTTKKIVTANGQVKYAAYMKPGVTLPAPERYVVRHQNPWSVVDPAEAQRQNLKMPTAMRAGGWIVNVAGGVITINSEYEERYNELLRTRPDLSEDELENEAGQAGLVRGGTKVAVIAGAGMMGMAIGTAIPIPGVGTLAGGVIGLAVGGVLAYGAEALGLADAAADVVEDVYETITPEPVKEVVGEVGEVVSDVGGAISDGWNSLWD</sequence>
<reference evidence="2" key="1">
    <citation type="journal article" date="2019" name="Int. J. Syst. Evol. Microbiol.">
        <title>The Global Catalogue of Microorganisms (GCM) 10K type strain sequencing project: providing services to taxonomists for standard genome sequencing and annotation.</title>
        <authorList>
            <consortium name="The Broad Institute Genomics Platform"/>
            <consortium name="The Broad Institute Genome Sequencing Center for Infectious Disease"/>
            <person name="Wu L."/>
            <person name="Ma J."/>
        </authorList>
    </citation>
    <scope>NUCLEOTIDE SEQUENCE [LARGE SCALE GENOMIC DNA]</scope>
    <source>
        <strain evidence="2">JCM 16961</strain>
    </source>
</reference>
<name>A0ABP7DXV7_9MICC</name>